<proteinExistence type="predicted"/>
<keyword evidence="1" id="KW-0808">Transferase</keyword>
<evidence type="ECO:0000313" key="1">
    <source>
        <dbReference type="EMBL" id="EQD46772.1"/>
    </source>
</evidence>
<gene>
    <name evidence="1" type="ORF">B1A_14472</name>
</gene>
<accession>T0ZQJ5</accession>
<reference evidence="1" key="2">
    <citation type="journal article" date="2014" name="ISME J.">
        <title>Microbial stratification in low pH oxic and suboxic macroscopic growths along an acid mine drainage.</title>
        <authorList>
            <person name="Mendez-Garcia C."/>
            <person name="Mesa V."/>
            <person name="Sprenger R.R."/>
            <person name="Richter M."/>
            <person name="Diez M.S."/>
            <person name="Solano J."/>
            <person name="Bargiela R."/>
            <person name="Golyshina O.V."/>
            <person name="Manteca A."/>
            <person name="Ramos J.L."/>
            <person name="Gallego J.R."/>
            <person name="Llorente I."/>
            <person name="Martins Dos Santos V.A."/>
            <person name="Jensen O.N."/>
            <person name="Pelaez A.I."/>
            <person name="Sanchez J."/>
            <person name="Ferrer M."/>
        </authorList>
    </citation>
    <scope>NUCLEOTIDE SEQUENCE</scope>
</reference>
<dbReference type="AlphaFoldDB" id="T0ZQJ5"/>
<dbReference type="EMBL" id="AUZX01010622">
    <property type="protein sequence ID" value="EQD46772.1"/>
    <property type="molecule type" value="Genomic_DNA"/>
</dbReference>
<reference evidence="1" key="1">
    <citation type="submission" date="2013-08" db="EMBL/GenBank/DDBJ databases">
        <authorList>
            <person name="Mendez C."/>
            <person name="Richter M."/>
            <person name="Ferrer M."/>
            <person name="Sanchez J."/>
        </authorList>
    </citation>
    <scope>NUCLEOTIDE SEQUENCE</scope>
</reference>
<protein>
    <submittedName>
        <fullName evidence="1">Hydrolase or acetyltransferase</fullName>
    </submittedName>
</protein>
<keyword evidence="1" id="KW-0378">Hydrolase</keyword>
<dbReference type="Gene3D" id="3.40.50.1820">
    <property type="entry name" value="alpha/beta hydrolase"/>
    <property type="match status" value="1"/>
</dbReference>
<sequence length="66" mass="7397">MNVPAMIVRSSKNLDFPDPKKEIEWLVARTGAKSVMIEGAGHYPHAEYPEKFIAYLTDFIGESNVS</sequence>
<dbReference type="GO" id="GO:0016787">
    <property type="term" value="F:hydrolase activity"/>
    <property type="evidence" value="ECO:0007669"/>
    <property type="project" value="UniProtKB-KW"/>
</dbReference>
<dbReference type="GO" id="GO:0016740">
    <property type="term" value="F:transferase activity"/>
    <property type="evidence" value="ECO:0007669"/>
    <property type="project" value="UniProtKB-KW"/>
</dbReference>
<organism evidence="1">
    <name type="scientific">mine drainage metagenome</name>
    <dbReference type="NCBI Taxonomy" id="410659"/>
    <lineage>
        <taxon>unclassified sequences</taxon>
        <taxon>metagenomes</taxon>
        <taxon>ecological metagenomes</taxon>
    </lineage>
</organism>
<dbReference type="InterPro" id="IPR029058">
    <property type="entry name" value="AB_hydrolase_fold"/>
</dbReference>
<name>T0ZQJ5_9ZZZZ</name>
<dbReference type="SUPFAM" id="SSF53474">
    <property type="entry name" value="alpha/beta-Hydrolases"/>
    <property type="match status" value="1"/>
</dbReference>
<comment type="caution">
    <text evidence="1">The sequence shown here is derived from an EMBL/GenBank/DDBJ whole genome shotgun (WGS) entry which is preliminary data.</text>
</comment>